<reference evidence="2 5" key="1">
    <citation type="submission" date="2020-07" db="EMBL/GenBank/DDBJ databases">
        <title>A pangenomic view of the genus Pectobacterium provides insights into genome organization, phylogeny, and virulence.</title>
        <authorList>
            <person name="Jonkheer E."/>
            <person name="Brankovics B."/>
            <person name="Houwers I."/>
            <person name="Van Der Wolf J."/>
            <person name="Bonants P."/>
            <person name="Vreeburg R."/>
            <person name="Bollema R."/>
            <person name="De Haan J."/>
            <person name="Berke L."/>
            <person name="De Ridder D."/>
            <person name="Smit S."/>
            <person name="Van Der Lee T.A.J."/>
        </authorList>
    </citation>
    <scope>NUCLEOTIDE SEQUENCE [LARGE SCALE GENOMIC DNA]</scope>
    <source>
        <strain evidence="2 5">NAK:384</strain>
    </source>
</reference>
<dbReference type="EMBL" id="CP065031">
    <property type="protein sequence ID" value="QPK25461.1"/>
    <property type="molecule type" value="Genomic_DNA"/>
</dbReference>
<sequence>MLTTLLKIQHLFSANRRVARSLRLAFLLMTMYYAPYSYADCTIASPSNTTLGPYASSVVGVNGTPQVVASGSGFRCTGSILSLNSTNTITATIQSDSNPSGSTMRMRRGTSTDYVPYNLCMDSGCGTLYNINSTYTWSQTTFLGVLGLFNSADGSMPVYIRTSIGNNVAAGTYTDIVTIKWDYRLCSLGATVLGVTVCVYEEGTRISTLNITMNITNDCQITSAPNISFGVAAFPADFAAVNNSLGVRCTLLGAYTVKLVSTHPDDANWRRMTATVGGTPYYLQYQLYRTGNVAWTETNDYSGTGTGITQSIPYTARINASQASKPEGAYKDTVTINVTIN</sequence>
<feature type="domain" description="Spore coat protein U/FanG" evidence="1">
    <location>
        <begin position="207"/>
        <end position="336"/>
    </location>
</feature>
<dbReference type="SMART" id="SM00972">
    <property type="entry name" value="SCPU"/>
    <property type="match status" value="2"/>
</dbReference>
<accession>A0A3S0ZV43</accession>
<keyword evidence="3" id="KW-0167">Capsid protein</keyword>
<dbReference type="InterPro" id="IPR053167">
    <property type="entry name" value="Spore_coat_component"/>
</dbReference>
<evidence type="ECO:0000313" key="3">
    <source>
        <dbReference type="EMBL" id="QPK25461.1"/>
    </source>
</evidence>
<dbReference type="PANTHER" id="PTHR37089:SF1">
    <property type="entry name" value="MEMBRANE PROTEIN"/>
    <property type="match status" value="1"/>
</dbReference>
<evidence type="ECO:0000259" key="1">
    <source>
        <dbReference type="Pfam" id="PF05229"/>
    </source>
</evidence>
<evidence type="ECO:0000313" key="5">
    <source>
        <dbReference type="Proteomes" id="UP000762586"/>
    </source>
</evidence>
<dbReference type="EMBL" id="JACGET010000002">
    <property type="protein sequence ID" value="MBN3104861.1"/>
    <property type="molecule type" value="Genomic_DNA"/>
</dbReference>
<proteinExistence type="predicted"/>
<dbReference type="Proteomes" id="UP000762586">
    <property type="component" value="Unassembled WGS sequence"/>
</dbReference>
<keyword evidence="5" id="KW-1185">Reference proteome</keyword>
<dbReference type="Pfam" id="PF05229">
    <property type="entry name" value="SCPU"/>
    <property type="match status" value="2"/>
</dbReference>
<keyword evidence="3" id="KW-0946">Virion</keyword>
<dbReference type="AlphaFoldDB" id="A0A3S0ZV43"/>
<organism evidence="3 4">
    <name type="scientific">Pectobacterium brasiliense</name>
    <dbReference type="NCBI Taxonomy" id="180957"/>
    <lineage>
        <taxon>Bacteria</taxon>
        <taxon>Pseudomonadati</taxon>
        <taxon>Pseudomonadota</taxon>
        <taxon>Gammaproteobacteria</taxon>
        <taxon>Enterobacterales</taxon>
        <taxon>Pectobacteriaceae</taxon>
        <taxon>Pectobacterium</taxon>
    </lineage>
</organism>
<evidence type="ECO:0000313" key="4">
    <source>
        <dbReference type="Proteomes" id="UP000269351"/>
    </source>
</evidence>
<evidence type="ECO:0000313" key="2">
    <source>
        <dbReference type="EMBL" id="MBN3104861.1"/>
    </source>
</evidence>
<dbReference type="InterPro" id="IPR007893">
    <property type="entry name" value="Spore_coat_U/FanG"/>
</dbReference>
<name>A0A3S0ZV43_9GAMM</name>
<gene>
    <name evidence="3" type="ORF">F126LOC_006655</name>
    <name evidence="2" type="ORF">H4F48_02070</name>
</gene>
<dbReference type="Proteomes" id="UP000269351">
    <property type="component" value="Chromosome"/>
</dbReference>
<protein>
    <submittedName>
        <fullName evidence="3">Spore coat protein U domain-containing protein</fullName>
    </submittedName>
</protein>
<dbReference type="RefSeq" id="WP_119871922.1">
    <property type="nucleotide sequence ID" value="NZ_BSWF01000003.1"/>
</dbReference>
<dbReference type="PANTHER" id="PTHR37089">
    <property type="entry name" value="PROTEIN U-RELATED"/>
    <property type="match status" value="1"/>
</dbReference>
<reference evidence="3 4" key="2">
    <citation type="submission" date="2020-11" db="EMBL/GenBank/DDBJ databases">
        <title>Complete genome sequence of Pectobacterium brasiliense strain F126.</title>
        <authorList>
            <person name="Miroshnikov K."/>
            <person name="Vo T.N.H."/>
            <person name="Khodykina M.V."/>
            <person name="Kabanova A.P."/>
            <person name="Shneider M."/>
            <person name="Korzhenkov A."/>
            <person name="Toschakov S.V."/>
            <person name="Miroshnikov K.A."/>
            <person name="Ignatov A.N."/>
            <person name="Mikhailova Y.V."/>
            <person name="Shelenkov A."/>
            <person name="Yanushevich Y.G."/>
            <person name="Evseev P.V."/>
        </authorList>
    </citation>
    <scope>NUCLEOTIDE SEQUENCE [LARGE SCALE GENOMIC DNA]</scope>
    <source>
        <strain evidence="3 4">F126</strain>
    </source>
</reference>
<feature type="domain" description="Spore coat protein U/FanG" evidence="1">
    <location>
        <begin position="35"/>
        <end position="179"/>
    </location>
</feature>